<proteinExistence type="predicted"/>
<organism evidence="1 2">
    <name type="scientific">Lactococcus lactis</name>
    <dbReference type="NCBI Taxonomy" id="1358"/>
    <lineage>
        <taxon>Bacteria</taxon>
        <taxon>Bacillati</taxon>
        <taxon>Bacillota</taxon>
        <taxon>Bacilli</taxon>
        <taxon>Lactobacillales</taxon>
        <taxon>Streptococcaceae</taxon>
        <taxon>Lactococcus</taxon>
    </lineage>
</organism>
<protein>
    <submittedName>
        <fullName evidence="1">Uncharacterized protein</fullName>
    </submittedName>
</protein>
<evidence type="ECO:0000313" key="1">
    <source>
        <dbReference type="EMBL" id="MDT2947032.1"/>
    </source>
</evidence>
<accession>A0AAW8UEI4</accession>
<dbReference type="EMBL" id="JARQDL010000017">
    <property type="protein sequence ID" value="MDT2947032.1"/>
    <property type="molecule type" value="Genomic_DNA"/>
</dbReference>
<sequence>MYRIKISDLRRLSLSGNATVKLDKAYKYQIGEIRRDGIYIKQIGIVKGKRSEIKMRETFAKMYSHIQTIKQGKVLIGERRNDELIATSTFEKKVKEGAKRDKKVLGVPGQKVYRKKERKS</sequence>
<dbReference type="RefSeq" id="WP_058206088.1">
    <property type="nucleotide sequence ID" value="NZ_JAOWLX010000012.1"/>
</dbReference>
<comment type="caution">
    <text evidence="1">The sequence shown here is derived from an EMBL/GenBank/DDBJ whole genome shotgun (WGS) entry which is preliminary data.</text>
</comment>
<reference evidence="1" key="1">
    <citation type="submission" date="2023-03" db="EMBL/GenBank/DDBJ databases">
        <authorList>
            <person name="Shen W."/>
            <person name="Cai J."/>
        </authorList>
    </citation>
    <scope>NUCLEOTIDE SEQUENCE</scope>
    <source>
        <strain evidence="1">Y37</strain>
    </source>
</reference>
<gene>
    <name evidence="1" type="ORF">P7I04_13500</name>
</gene>
<name>A0AAW8UEI4_9LACT</name>
<dbReference type="Proteomes" id="UP001250218">
    <property type="component" value="Unassembled WGS sequence"/>
</dbReference>
<evidence type="ECO:0000313" key="2">
    <source>
        <dbReference type="Proteomes" id="UP001250218"/>
    </source>
</evidence>
<dbReference type="AlphaFoldDB" id="A0AAW8UEI4"/>